<keyword evidence="4" id="KW-1185">Reference proteome</keyword>
<dbReference type="SFLD" id="SFLDG01129">
    <property type="entry name" value="C1.5:_HAD__Beta-PGM__Phosphata"/>
    <property type="match status" value="1"/>
</dbReference>
<dbReference type="OrthoDB" id="9797743at2"/>
<dbReference type="GO" id="GO:0006281">
    <property type="term" value="P:DNA repair"/>
    <property type="evidence" value="ECO:0007669"/>
    <property type="project" value="TreeGrafter"/>
</dbReference>
<gene>
    <name evidence="3" type="primary">gph</name>
    <name evidence="3" type="ORF">BBEV_2144</name>
</gene>
<proteinExistence type="predicted"/>
<sequence length="251" mass="28095">MIRIGNHTLPIDTVIFDKDGTLVDFESLWFTWLDDIHSYLTSSFSIEDPNFKDELYQALGIAGRDIDPMSPLAIGSLNDSKVIISFKLYIKGVPWDQAVELVTKSIDYANERQSKSDAIRPVQGIERVLEEMKSIGMKLGVMTADETSQAKEHLRALKLAHFFDFIIGNDQVENGKPYPDMAFLAADQYDAVLERSVMIGDTNGDMKLGKNAGMHASIGILSYAKNHGAHLEDADYKITTYDDIQIIKKTK</sequence>
<name>A0A1D7QWW4_9BACI</name>
<dbReference type="InterPro" id="IPR023214">
    <property type="entry name" value="HAD_sf"/>
</dbReference>
<dbReference type="GO" id="GO:0005829">
    <property type="term" value="C:cytosol"/>
    <property type="evidence" value="ECO:0007669"/>
    <property type="project" value="TreeGrafter"/>
</dbReference>
<protein>
    <submittedName>
        <fullName evidence="3">HAD-superfamily hydrolase, subfamily IA, variant 1 family protein</fullName>
    </submittedName>
</protein>
<dbReference type="GO" id="GO:0008967">
    <property type="term" value="F:phosphoglycolate phosphatase activity"/>
    <property type="evidence" value="ECO:0007669"/>
    <property type="project" value="TreeGrafter"/>
</dbReference>
<dbReference type="STRING" id="632773.BBEV_2144"/>
<dbReference type="InterPro" id="IPR036412">
    <property type="entry name" value="HAD-like_sf"/>
</dbReference>
<dbReference type="RefSeq" id="WP_069365477.1">
    <property type="nucleotide sequence ID" value="NZ_CP012502.1"/>
</dbReference>
<dbReference type="SUPFAM" id="SSF56784">
    <property type="entry name" value="HAD-like"/>
    <property type="match status" value="1"/>
</dbReference>
<keyword evidence="1 3" id="KW-0378">Hydrolase</keyword>
<dbReference type="PANTHER" id="PTHR43434">
    <property type="entry name" value="PHOSPHOGLYCOLATE PHOSPHATASE"/>
    <property type="match status" value="1"/>
</dbReference>
<dbReference type="EMBL" id="CP012502">
    <property type="protein sequence ID" value="AOM83502.1"/>
    <property type="molecule type" value="Genomic_DNA"/>
</dbReference>
<evidence type="ECO:0000256" key="2">
    <source>
        <dbReference type="ARBA" id="ARBA00022842"/>
    </source>
</evidence>
<dbReference type="PRINTS" id="PR00413">
    <property type="entry name" value="HADHALOGNASE"/>
</dbReference>
<dbReference type="Gene3D" id="3.40.50.1000">
    <property type="entry name" value="HAD superfamily/HAD-like"/>
    <property type="match status" value="1"/>
</dbReference>
<evidence type="ECO:0000256" key="1">
    <source>
        <dbReference type="ARBA" id="ARBA00022801"/>
    </source>
</evidence>
<dbReference type="InterPro" id="IPR041492">
    <property type="entry name" value="HAD_2"/>
</dbReference>
<dbReference type="KEGG" id="bbev:BBEV_2144"/>
<dbReference type="PANTHER" id="PTHR43434:SF1">
    <property type="entry name" value="PHOSPHOGLYCOLATE PHOSPHATASE"/>
    <property type="match status" value="1"/>
</dbReference>
<dbReference type="Gene3D" id="1.10.150.240">
    <property type="entry name" value="Putative phosphatase, domain 2"/>
    <property type="match status" value="1"/>
</dbReference>
<dbReference type="InterPro" id="IPR006439">
    <property type="entry name" value="HAD-SF_hydro_IA"/>
</dbReference>
<keyword evidence="2" id="KW-0460">Magnesium</keyword>
<dbReference type="Pfam" id="PF13419">
    <property type="entry name" value="HAD_2"/>
    <property type="match status" value="1"/>
</dbReference>
<evidence type="ECO:0000313" key="3">
    <source>
        <dbReference type="EMBL" id="AOM83502.1"/>
    </source>
</evidence>
<accession>A0A1D7QWW4</accession>
<dbReference type="SFLD" id="SFLDS00003">
    <property type="entry name" value="Haloacid_Dehalogenase"/>
    <property type="match status" value="1"/>
</dbReference>
<dbReference type="InterPro" id="IPR023198">
    <property type="entry name" value="PGP-like_dom2"/>
</dbReference>
<reference evidence="3 4" key="1">
    <citation type="submission" date="2015-08" db="EMBL/GenBank/DDBJ databases">
        <title>The complete genome sequence of Bacillus beveridgei MLTeJB.</title>
        <authorList>
            <person name="Hanson T.E."/>
            <person name="Mesa C."/>
            <person name="Basesman S.M."/>
            <person name="Oremland R.S."/>
        </authorList>
    </citation>
    <scope>NUCLEOTIDE SEQUENCE [LARGE SCALE GENOMIC DNA]</scope>
    <source>
        <strain evidence="3 4">MLTeJB</strain>
    </source>
</reference>
<dbReference type="InterPro" id="IPR050155">
    <property type="entry name" value="HAD-like_hydrolase_sf"/>
</dbReference>
<dbReference type="NCBIfam" id="TIGR01549">
    <property type="entry name" value="HAD-SF-IA-v1"/>
    <property type="match status" value="1"/>
</dbReference>
<dbReference type="Proteomes" id="UP000094463">
    <property type="component" value="Chromosome"/>
</dbReference>
<dbReference type="AlphaFoldDB" id="A0A1D7QWW4"/>
<organism evidence="3 4">
    <name type="scientific">Salisediminibacterium beveridgei</name>
    <dbReference type="NCBI Taxonomy" id="632773"/>
    <lineage>
        <taxon>Bacteria</taxon>
        <taxon>Bacillati</taxon>
        <taxon>Bacillota</taxon>
        <taxon>Bacilli</taxon>
        <taxon>Bacillales</taxon>
        <taxon>Bacillaceae</taxon>
        <taxon>Salisediminibacterium</taxon>
    </lineage>
</organism>
<evidence type="ECO:0000313" key="4">
    <source>
        <dbReference type="Proteomes" id="UP000094463"/>
    </source>
</evidence>